<accession>A0A174BBE8</accession>
<reference evidence="3 4" key="1">
    <citation type="submission" date="2015-09" db="EMBL/GenBank/DDBJ databases">
        <authorList>
            <consortium name="Pathogen Informatics"/>
        </authorList>
    </citation>
    <scope>NUCLEOTIDE SEQUENCE [LARGE SCALE GENOMIC DNA]</scope>
    <source>
        <strain evidence="1 3">2789STDY5608849</strain>
        <strain evidence="2 4">2789STDY5834885</strain>
    </source>
</reference>
<proteinExistence type="predicted"/>
<name>A0A174BBE8_9FIRM</name>
<dbReference type="AlphaFoldDB" id="A0A174BBE8"/>
<organism evidence="1 3">
    <name type="scientific">Fusicatenibacter saccharivorans</name>
    <dbReference type="NCBI Taxonomy" id="1150298"/>
    <lineage>
        <taxon>Bacteria</taxon>
        <taxon>Bacillati</taxon>
        <taxon>Bacillota</taxon>
        <taxon>Clostridia</taxon>
        <taxon>Lachnospirales</taxon>
        <taxon>Lachnospiraceae</taxon>
        <taxon>Fusicatenibacter</taxon>
    </lineage>
</organism>
<dbReference type="EMBL" id="CYYV01000004">
    <property type="protein sequence ID" value="CUN98341.1"/>
    <property type="molecule type" value="Genomic_DNA"/>
</dbReference>
<dbReference type="Proteomes" id="UP000095709">
    <property type="component" value="Unassembled WGS sequence"/>
</dbReference>
<evidence type="ECO:0000313" key="1">
    <source>
        <dbReference type="EMBL" id="CUN98341.1"/>
    </source>
</evidence>
<dbReference type="InterPro" id="IPR027417">
    <property type="entry name" value="P-loop_NTPase"/>
</dbReference>
<sequence>MKMLKRVGIFPVDQESITLFENIHECRYGEIMHIASIKAWGLCGKKIQRCDGSEIIIEEGIGNIIKECEVLILLESWHDASPEYIKSVVKTAKQKSITIVSINNIRNSLEIDQHYENVVVAKKLKIQKKCDDLRVRKINIPVICVLGLTQNSGKLKMELELQKCLKQKGYKVAAIVSGLNGLIGKDTFCFEKKYLNGKNRNEEIIININAAVKRLEQDYDIVIVGIPGACLSFNPQYSNDFGITTQLFMCAIEPDYSVLMLPYMRYEEAFISHVKDEVQKRYDITINDIGISEFAIDMDASFEQKKMCFLKLIDKERDFEHLKKISVVDIKSDSQIEKLSDRIIWTLEN</sequence>
<dbReference type="Proteomes" id="UP000095706">
    <property type="component" value="Unassembled WGS sequence"/>
</dbReference>
<evidence type="ECO:0000313" key="4">
    <source>
        <dbReference type="Proteomes" id="UP000095709"/>
    </source>
</evidence>
<dbReference type="Gene3D" id="3.40.50.300">
    <property type="entry name" value="P-loop containing nucleotide triphosphate hydrolases"/>
    <property type="match status" value="1"/>
</dbReference>
<dbReference type="EMBL" id="CZAL01000003">
    <property type="protein sequence ID" value="CUO92544.1"/>
    <property type="molecule type" value="Genomic_DNA"/>
</dbReference>
<gene>
    <name evidence="1" type="ORF">ERS852406_01054</name>
    <name evidence="2" type="ORF">ERS852498_00832</name>
</gene>
<protein>
    <submittedName>
        <fullName evidence="1">Peptide maturation system protein</fullName>
    </submittedName>
</protein>
<evidence type="ECO:0000313" key="3">
    <source>
        <dbReference type="Proteomes" id="UP000095706"/>
    </source>
</evidence>
<evidence type="ECO:0000313" key="2">
    <source>
        <dbReference type="EMBL" id="CUO92544.1"/>
    </source>
</evidence>